<keyword evidence="2" id="KW-0812">Transmembrane</keyword>
<evidence type="ECO:0000256" key="2">
    <source>
        <dbReference type="SAM" id="Phobius"/>
    </source>
</evidence>
<comment type="caution">
    <text evidence="3">The sequence shown here is derived from an EMBL/GenBank/DDBJ whole genome shotgun (WGS) entry which is preliminary data.</text>
</comment>
<accession>A0A2V5LFA1</accession>
<evidence type="ECO:0000313" key="4">
    <source>
        <dbReference type="Proteomes" id="UP000247832"/>
    </source>
</evidence>
<protein>
    <submittedName>
        <fullName evidence="3">Uncharacterized protein</fullName>
    </submittedName>
</protein>
<reference evidence="3 4" key="1">
    <citation type="submission" date="2018-05" db="EMBL/GenBank/DDBJ databases">
        <title>Genetic diversity of glacier-inhabiting Cryobacterium bacteria in China and description of Cryobacterium mengkeensis sp. nov. and Arthrobacter glacialis sp. nov.</title>
        <authorList>
            <person name="Liu Q."/>
            <person name="Xin Y.-H."/>
        </authorList>
    </citation>
    <scope>NUCLEOTIDE SEQUENCE [LARGE SCALE GENOMIC DNA]</scope>
    <source>
        <strain evidence="3 4">LI2</strain>
    </source>
</reference>
<dbReference type="AlphaFoldDB" id="A0A2V5LFA1"/>
<dbReference type="RefSeq" id="WP_110499175.1">
    <property type="nucleotide sequence ID" value="NZ_QJVD01000001.1"/>
</dbReference>
<proteinExistence type="predicted"/>
<dbReference type="Proteomes" id="UP000247832">
    <property type="component" value="Unassembled WGS sequence"/>
</dbReference>
<keyword evidence="4" id="KW-1185">Reference proteome</keyword>
<organism evidence="3 4">
    <name type="scientific">Arthrobacter livingstonensis</name>
    <dbReference type="NCBI Taxonomy" id="670078"/>
    <lineage>
        <taxon>Bacteria</taxon>
        <taxon>Bacillati</taxon>
        <taxon>Actinomycetota</taxon>
        <taxon>Actinomycetes</taxon>
        <taxon>Micrococcales</taxon>
        <taxon>Micrococcaceae</taxon>
        <taxon>Arthrobacter</taxon>
    </lineage>
</organism>
<dbReference type="EMBL" id="QJVD01000001">
    <property type="protein sequence ID" value="PYI69752.1"/>
    <property type="molecule type" value="Genomic_DNA"/>
</dbReference>
<evidence type="ECO:0000313" key="3">
    <source>
        <dbReference type="EMBL" id="PYI69752.1"/>
    </source>
</evidence>
<feature type="transmembrane region" description="Helical" evidence="2">
    <location>
        <begin position="36"/>
        <end position="57"/>
    </location>
</feature>
<feature type="region of interest" description="Disordered" evidence="1">
    <location>
        <begin position="126"/>
        <end position="151"/>
    </location>
</feature>
<dbReference type="OrthoDB" id="4479226at2"/>
<keyword evidence="2" id="KW-0472">Membrane</keyword>
<sequence>MKKLIFTGLACAVGGAIVRSLFPPFILDDPFWREFFTGPPVAGFFALVGAGVAYLAARVGSRSARIGAERQEWWDRAEWALNLARSDQSIDRLIGLKALQPLTENATYTEYEMILAVVEAVTGDNGDAANGDVDNEKDMPDNEGEGGAEHA</sequence>
<name>A0A2V5LFA1_9MICC</name>
<keyword evidence="2" id="KW-1133">Transmembrane helix</keyword>
<gene>
    <name evidence="3" type="ORF">CVV68_01185</name>
</gene>
<feature type="compositionally biased region" description="Acidic residues" evidence="1">
    <location>
        <begin position="141"/>
        <end position="151"/>
    </location>
</feature>
<evidence type="ECO:0000256" key="1">
    <source>
        <dbReference type="SAM" id="MobiDB-lite"/>
    </source>
</evidence>